<dbReference type="GO" id="GO:0005634">
    <property type="term" value="C:nucleus"/>
    <property type="evidence" value="ECO:0007669"/>
    <property type="project" value="UniProtKB-SubCell"/>
</dbReference>
<feature type="domain" description="Nab N-terminal" evidence="10">
    <location>
        <begin position="6"/>
        <end position="83"/>
    </location>
</feature>
<evidence type="ECO:0000313" key="12">
    <source>
        <dbReference type="EMBL" id="KAG0118703.1"/>
    </source>
</evidence>
<name>A0A835NP35_9PASS</name>
<comment type="subcellular location">
    <subcellularLocation>
        <location evidence="1">Nucleus</location>
    </subcellularLocation>
</comment>
<comment type="similarity">
    <text evidence="2">Belongs to the NAB family.</text>
</comment>
<evidence type="ECO:0000313" key="13">
    <source>
        <dbReference type="EMBL" id="KAI1237033.1"/>
    </source>
</evidence>
<reference evidence="12" key="1">
    <citation type="submission" date="2020-10" db="EMBL/GenBank/DDBJ databases">
        <title>Feather gene expression reveals the developmental basis of iridescence in African starlings.</title>
        <authorList>
            <person name="Rubenstein D.R."/>
        </authorList>
    </citation>
    <scope>NUCLEOTIDE SEQUENCE</scope>
    <source>
        <strain evidence="12">SS15</strain>
        <tissue evidence="12">Liver</tissue>
    </source>
</reference>
<keyword evidence="5" id="KW-0805">Transcription regulation</keyword>
<evidence type="ECO:0000256" key="6">
    <source>
        <dbReference type="ARBA" id="ARBA00023163"/>
    </source>
</evidence>
<dbReference type="FunFam" id="1.20.120.2010:FF:000001">
    <property type="entry name" value="NGFI-A-binding protein 1 isoform X1"/>
    <property type="match status" value="1"/>
</dbReference>
<dbReference type="Gene3D" id="1.20.120.2010">
    <property type="entry name" value="NAB conserved domain 2"/>
    <property type="match status" value="1"/>
</dbReference>
<dbReference type="AlphaFoldDB" id="A0A835NP35"/>
<accession>A0A835NP35</accession>
<organism evidence="12">
    <name type="scientific">Lamprotornis superbus</name>
    <dbReference type="NCBI Taxonomy" id="245042"/>
    <lineage>
        <taxon>Eukaryota</taxon>
        <taxon>Metazoa</taxon>
        <taxon>Chordata</taxon>
        <taxon>Craniata</taxon>
        <taxon>Vertebrata</taxon>
        <taxon>Euteleostomi</taxon>
        <taxon>Archelosauria</taxon>
        <taxon>Archosauria</taxon>
        <taxon>Dinosauria</taxon>
        <taxon>Saurischia</taxon>
        <taxon>Theropoda</taxon>
        <taxon>Coelurosauria</taxon>
        <taxon>Aves</taxon>
        <taxon>Neognathae</taxon>
        <taxon>Neoaves</taxon>
        <taxon>Telluraves</taxon>
        <taxon>Australaves</taxon>
        <taxon>Passeriformes</taxon>
        <taxon>Sturnidae</taxon>
        <taxon>Lamprotornis</taxon>
    </lineage>
</organism>
<dbReference type="Pfam" id="PF04902">
    <property type="entry name" value="Nab1"/>
    <property type="match status" value="1"/>
</dbReference>
<dbReference type="Proteomes" id="UP000618051">
    <property type="component" value="Unassembled WGS sequence"/>
</dbReference>
<dbReference type="InterPro" id="IPR038398">
    <property type="entry name" value="NCD2_sf"/>
</dbReference>
<protein>
    <recommendedName>
        <fullName evidence="15">NAB1 protein</fullName>
    </recommendedName>
</protein>
<reference evidence="13" key="3">
    <citation type="submission" date="2022-01" db="EMBL/GenBank/DDBJ databases">
        <authorList>
            <person name="Rubenstein D.R."/>
        </authorList>
    </citation>
    <scope>NUCLEOTIDE SEQUENCE</scope>
    <source>
        <strain evidence="13">SS15</strain>
        <tissue evidence="13">Liver</tissue>
    </source>
</reference>
<dbReference type="Pfam" id="PF04905">
    <property type="entry name" value="NCD2"/>
    <property type="match status" value="1"/>
</dbReference>
<evidence type="ECO:0000259" key="9">
    <source>
        <dbReference type="Pfam" id="PF04902"/>
    </source>
</evidence>
<evidence type="ECO:0000259" key="11">
    <source>
        <dbReference type="Pfam" id="PF04905"/>
    </source>
</evidence>
<feature type="region of interest" description="Disordered" evidence="8">
    <location>
        <begin position="141"/>
        <end position="190"/>
    </location>
</feature>
<sequence>MASALPRTLGELQLYRILQKANLLFYFDAFIQQGGDDVQQLCEAGEEEFLEIMALVGMASKPLHVRRLQKALRDWVTNPGLFNQPLTSLPVSSIPIYKLPEGSPAWLGISCSSYERNSSTREPHLKIPKCAATTCVQSVGTSKSDVGSLSLQSSSEPRLWQGHHTTESEHSLSPADLGSPASPKENSETLDAAAALSVAECVERMVPSLPKSDSNEVKELLKTNKKLAKMIGHIFEMSDDDPHKEEEIRKYSAIYGRFDSKRKDGKHLTLHELTVNEAAAQLCVKDNALLTRRDELFALARQISREVTYKYTYRTTKSKCGERDELSPKRIKIEDGYPDFQDTVQTLYQQDKMPLALAKGKSEDPTALNSQSEKVMAKQMEFLCNQAALERRLSTGCYRQNSEEHSPNGMSLDNADGQGERPLNLRMSNLPSRQMQHISLDGEQHVGKSLCSDLIRLYPGGEAKSQSSEGLGILKDFPHSAFNNIERKVIKTEPEDTRYCMIFNFFLNPGVGEVGGFVLSGFFKLCFLKEDVNIGGDRGGGSTSNCSSQWRKPFPVLVVESSSQGGLIMCTACRAQWAQAGGRNLKPGQDLPRGANSTELVGWMGCQDSKHGNSEPVPQGLLPFTLHFSAILACSGKEEKGAHVLKVSQEGLSVAEPLHTDFAHDSNSRTHFLPILLSKYRELIHNTVSDLMESCQQPLHGAIFQLTSSIIQAPLCWHQDVFLGCQLAGGVSVPPDMSPARASGAHAVPSLELGCNWVALWSLLAVSLSRKMRRNAMRLLCAVQKATRIQMNFCITRLGRNFRGFCGAE</sequence>
<dbReference type="Pfam" id="PF04904">
    <property type="entry name" value="SAM_NCD1"/>
    <property type="match status" value="1"/>
</dbReference>
<comment type="subunit">
    <text evidence="3">Homomultimers may associate with EGR1 bound to DNA.</text>
</comment>
<gene>
    <name evidence="12" type="ORF">IHE44_000660</name>
    <name evidence="13" type="ORF">IHE44_0014286</name>
</gene>
<reference evidence="13 14" key="2">
    <citation type="journal article" date="2021" name="J. Hered.">
        <title>Feather Gene Expression Elucidates the Developmental Basis of Plumage Iridescence in African Starlings.</title>
        <authorList>
            <person name="Rubenstein D.R."/>
            <person name="Corvelo A."/>
            <person name="MacManes M.D."/>
            <person name="Maia R."/>
            <person name="Narzisi G."/>
            <person name="Rousaki A."/>
            <person name="Vandenabeele P."/>
            <person name="Shawkey M.D."/>
            <person name="Solomon J."/>
        </authorList>
    </citation>
    <scope>NUCLEOTIDE SEQUENCE [LARGE SCALE GENOMIC DNA]</scope>
    <source>
        <strain evidence="13">SS15</strain>
    </source>
</reference>
<evidence type="ECO:0000256" key="5">
    <source>
        <dbReference type="ARBA" id="ARBA00023015"/>
    </source>
</evidence>
<evidence type="ECO:0000256" key="2">
    <source>
        <dbReference type="ARBA" id="ARBA00008864"/>
    </source>
</evidence>
<evidence type="ECO:0000313" key="14">
    <source>
        <dbReference type="Proteomes" id="UP000618051"/>
    </source>
</evidence>
<proteinExistence type="inferred from homology"/>
<keyword evidence="7" id="KW-0539">Nucleus</keyword>
<evidence type="ECO:0000256" key="7">
    <source>
        <dbReference type="ARBA" id="ARBA00023242"/>
    </source>
</evidence>
<evidence type="ECO:0000256" key="8">
    <source>
        <dbReference type="SAM" id="MobiDB-lite"/>
    </source>
</evidence>
<dbReference type="EMBL" id="JADDUC010000104">
    <property type="protein sequence ID" value="KAG0118703.1"/>
    <property type="molecule type" value="Genomic_DNA"/>
</dbReference>
<evidence type="ECO:0000259" key="10">
    <source>
        <dbReference type="Pfam" id="PF04904"/>
    </source>
</evidence>
<evidence type="ECO:0000256" key="4">
    <source>
        <dbReference type="ARBA" id="ARBA00022491"/>
    </source>
</evidence>
<dbReference type="OrthoDB" id="10028556at2759"/>
<dbReference type="EMBL" id="JADDUC020000008">
    <property type="protein sequence ID" value="KAI1237033.1"/>
    <property type="molecule type" value="Genomic_DNA"/>
</dbReference>
<keyword evidence="6" id="KW-0804">Transcription</keyword>
<evidence type="ECO:0000256" key="1">
    <source>
        <dbReference type="ARBA" id="ARBA00004123"/>
    </source>
</evidence>
<feature type="compositionally biased region" description="Low complexity" evidence="8">
    <location>
        <begin position="142"/>
        <end position="159"/>
    </location>
</feature>
<keyword evidence="4" id="KW-0678">Repressor</keyword>
<dbReference type="InterPro" id="IPR006989">
    <property type="entry name" value="NAB_co-repressor_dom"/>
</dbReference>
<dbReference type="PANTHER" id="PTHR12623:SF9">
    <property type="entry name" value="NGFI-A-BINDING PROTEIN 1"/>
    <property type="match status" value="1"/>
</dbReference>
<evidence type="ECO:0000256" key="3">
    <source>
        <dbReference type="ARBA" id="ARBA00011364"/>
    </source>
</evidence>
<dbReference type="GO" id="GO:0003712">
    <property type="term" value="F:transcription coregulator activity"/>
    <property type="evidence" value="ECO:0007669"/>
    <property type="project" value="InterPro"/>
</dbReference>
<dbReference type="GO" id="GO:0045892">
    <property type="term" value="P:negative regulation of DNA-templated transcription"/>
    <property type="evidence" value="ECO:0007669"/>
    <property type="project" value="InterPro"/>
</dbReference>
<feature type="region of interest" description="Disordered" evidence="8">
    <location>
        <begin position="399"/>
        <end position="421"/>
    </location>
</feature>
<dbReference type="InterPro" id="IPR006986">
    <property type="entry name" value="Nab1_C"/>
</dbReference>
<feature type="domain" description="Nab1 C-terminal" evidence="9">
    <location>
        <begin position="321"/>
        <end position="497"/>
    </location>
</feature>
<comment type="caution">
    <text evidence="12">The sequence shown here is derived from an EMBL/GenBank/DDBJ whole genome shotgun (WGS) entry which is preliminary data.</text>
</comment>
<dbReference type="InterPro" id="IPR039040">
    <property type="entry name" value="NAB_fam"/>
</dbReference>
<feature type="domain" description="NAB co-repressor" evidence="11">
    <location>
        <begin position="190"/>
        <end position="316"/>
    </location>
</feature>
<keyword evidence="14" id="KW-1185">Reference proteome</keyword>
<dbReference type="PANTHER" id="PTHR12623">
    <property type="entry name" value="NGFI-A BINDING PROTEIN"/>
    <property type="match status" value="1"/>
</dbReference>
<dbReference type="InterPro" id="IPR006988">
    <property type="entry name" value="Nab_N"/>
</dbReference>
<evidence type="ECO:0008006" key="15">
    <source>
        <dbReference type="Google" id="ProtNLM"/>
    </source>
</evidence>